<keyword evidence="12" id="KW-1185">Reference proteome</keyword>
<feature type="transmembrane region" description="Helical" evidence="8">
    <location>
        <begin position="22"/>
        <end position="49"/>
    </location>
</feature>
<evidence type="ECO:0000313" key="12">
    <source>
        <dbReference type="Proteomes" id="UP000295783"/>
    </source>
</evidence>
<evidence type="ECO:0000259" key="10">
    <source>
        <dbReference type="Pfam" id="PF12704"/>
    </source>
</evidence>
<dbReference type="GO" id="GO:0098797">
    <property type="term" value="C:plasma membrane protein complex"/>
    <property type="evidence" value="ECO:0007669"/>
    <property type="project" value="TreeGrafter"/>
</dbReference>
<keyword evidence="7 8" id="KW-0472">Membrane</keyword>
<comment type="caution">
    <text evidence="11">The sequence shown here is derived from an EMBL/GenBank/DDBJ whole genome shotgun (WGS) entry which is preliminary data.</text>
</comment>
<dbReference type="OrthoDB" id="9808461at2"/>
<sequence>MIFSAFERLVAMRYLRARRQEGFVSVIAGFSLLGIALGVATLIVVMSVMNGFRAELLDRILGFNAHLSVNGGSQGIPDYARMTDSLRGLPGVASAIPLVEGQVFLTVNEGGTGAILRGVRLEDLRTKKLIADGMIAGTLDGLRNPDGIIIGEAMARSLGVGIGAEITAISPDIAITIGGALPRMKTFKVVGLFNVGMYQYDNTIGFIGMEMAQIYFKLRERASNIEVMAADIDQVPAIKRAVSAAVGPAYYIGDWQEANRPFFTAVEVERNVMFLILTLIIIVAAFNIISGQIMMVKDKGRNIAIMRTMGATKGMILRIFLLSGASIGIVGTILGCALGTAFAYNIETIRRFLEGLTGTDLFNETIYFLSKLPAIVNPLEVVMISAMSLVLTLLASIYPAWRAARLDPVEALRYE</sequence>
<keyword evidence="3" id="KW-0813">Transport</keyword>
<keyword evidence="6 8" id="KW-1133">Transmembrane helix</keyword>
<keyword evidence="5 8" id="KW-0812">Transmembrane</keyword>
<evidence type="ECO:0000256" key="1">
    <source>
        <dbReference type="ARBA" id="ARBA00004651"/>
    </source>
</evidence>
<evidence type="ECO:0000256" key="6">
    <source>
        <dbReference type="ARBA" id="ARBA00022989"/>
    </source>
</evidence>
<dbReference type="Pfam" id="PF02687">
    <property type="entry name" value="FtsX"/>
    <property type="match status" value="1"/>
</dbReference>
<feature type="domain" description="MacB-like periplasmic core" evidence="10">
    <location>
        <begin position="31"/>
        <end position="244"/>
    </location>
</feature>
<keyword evidence="11" id="KW-0449">Lipoprotein</keyword>
<dbReference type="EMBL" id="SNYW01000011">
    <property type="protein sequence ID" value="TDQ80532.1"/>
    <property type="molecule type" value="Genomic_DNA"/>
</dbReference>
<dbReference type="PANTHER" id="PTHR30489">
    <property type="entry name" value="LIPOPROTEIN-RELEASING SYSTEM TRANSMEMBRANE PROTEIN LOLE"/>
    <property type="match status" value="1"/>
</dbReference>
<dbReference type="NCBIfam" id="TIGR02212">
    <property type="entry name" value="lolCE"/>
    <property type="match status" value="1"/>
</dbReference>
<dbReference type="InterPro" id="IPR011925">
    <property type="entry name" value="LolCE_TM"/>
</dbReference>
<evidence type="ECO:0000256" key="5">
    <source>
        <dbReference type="ARBA" id="ARBA00022692"/>
    </source>
</evidence>
<proteinExistence type="inferred from homology"/>
<dbReference type="PANTHER" id="PTHR30489:SF0">
    <property type="entry name" value="LIPOPROTEIN-RELEASING SYSTEM TRANSMEMBRANE PROTEIN LOLE"/>
    <property type="match status" value="1"/>
</dbReference>
<evidence type="ECO:0000256" key="4">
    <source>
        <dbReference type="ARBA" id="ARBA00022475"/>
    </source>
</evidence>
<comment type="similarity">
    <text evidence="2">Belongs to the ABC-4 integral membrane protein family. LolC/E subfamily.</text>
</comment>
<name>A0A4R6WJG6_9PROT</name>
<keyword evidence="4" id="KW-1003">Cell membrane</keyword>
<dbReference type="InterPro" id="IPR051447">
    <property type="entry name" value="Lipoprotein-release_system"/>
</dbReference>
<dbReference type="InterPro" id="IPR003838">
    <property type="entry name" value="ABC3_permease_C"/>
</dbReference>
<evidence type="ECO:0000313" key="11">
    <source>
        <dbReference type="EMBL" id="TDQ80532.1"/>
    </source>
</evidence>
<comment type="subcellular location">
    <subcellularLocation>
        <location evidence="1">Cell membrane</location>
        <topology evidence="1">Multi-pass membrane protein</topology>
    </subcellularLocation>
</comment>
<feature type="transmembrane region" description="Helical" evidence="8">
    <location>
        <begin position="381"/>
        <end position="401"/>
    </location>
</feature>
<dbReference type="GO" id="GO:0042953">
    <property type="term" value="P:lipoprotein transport"/>
    <property type="evidence" value="ECO:0007669"/>
    <property type="project" value="InterPro"/>
</dbReference>
<evidence type="ECO:0000256" key="3">
    <source>
        <dbReference type="ARBA" id="ARBA00022448"/>
    </source>
</evidence>
<dbReference type="RefSeq" id="WP_133614518.1">
    <property type="nucleotide sequence ID" value="NZ_SNYW01000011.1"/>
</dbReference>
<protein>
    <submittedName>
        <fullName evidence="11">Lipoprotein-releasing system permease protein</fullName>
    </submittedName>
</protein>
<evidence type="ECO:0000256" key="7">
    <source>
        <dbReference type="ARBA" id="ARBA00023136"/>
    </source>
</evidence>
<feature type="domain" description="ABC3 transporter permease C-terminal" evidence="9">
    <location>
        <begin position="275"/>
        <end position="408"/>
    </location>
</feature>
<dbReference type="Pfam" id="PF12704">
    <property type="entry name" value="MacB_PCD"/>
    <property type="match status" value="1"/>
</dbReference>
<accession>A0A4R6WJG6</accession>
<feature type="transmembrane region" description="Helical" evidence="8">
    <location>
        <begin position="272"/>
        <end position="295"/>
    </location>
</feature>
<evidence type="ECO:0000259" key="9">
    <source>
        <dbReference type="Pfam" id="PF02687"/>
    </source>
</evidence>
<dbReference type="Proteomes" id="UP000295783">
    <property type="component" value="Unassembled WGS sequence"/>
</dbReference>
<evidence type="ECO:0000256" key="2">
    <source>
        <dbReference type="ARBA" id="ARBA00005236"/>
    </source>
</evidence>
<dbReference type="InterPro" id="IPR025857">
    <property type="entry name" value="MacB_PCD"/>
</dbReference>
<reference evidence="11 12" key="1">
    <citation type="submission" date="2019-03" db="EMBL/GenBank/DDBJ databases">
        <title>Genomic Encyclopedia of Type Strains, Phase III (KMG-III): the genomes of soil and plant-associated and newly described type strains.</title>
        <authorList>
            <person name="Whitman W."/>
        </authorList>
    </citation>
    <scope>NUCLEOTIDE SEQUENCE [LARGE SCALE GENOMIC DNA]</scope>
    <source>
        <strain evidence="11 12">CGMCC 1.7660</strain>
    </source>
</reference>
<dbReference type="GO" id="GO:0044874">
    <property type="term" value="P:lipoprotein localization to outer membrane"/>
    <property type="evidence" value="ECO:0007669"/>
    <property type="project" value="TreeGrafter"/>
</dbReference>
<organism evidence="11 12">
    <name type="scientific">Dongia mobilis</name>
    <dbReference type="NCBI Taxonomy" id="578943"/>
    <lineage>
        <taxon>Bacteria</taxon>
        <taxon>Pseudomonadati</taxon>
        <taxon>Pseudomonadota</taxon>
        <taxon>Alphaproteobacteria</taxon>
        <taxon>Rhodospirillales</taxon>
        <taxon>Dongiaceae</taxon>
        <taxon>Dongia</taxon>
    </lineage>
</organism>
<dbReference type="AlphaFoldDB" id="A0A4R6WJG6"/>
<evidence type="ECO:0000256" key="8">
    <source>
        <dbReference type="SAM" id="Phobius"/>
    </source>
</evidence>
<feature type="transmembrane region" description="Helical" evidence="8">
    <location>
        <begin position="316"/>
        <end position="344"/>
    </location>
</feature>
<gene>
    <name evidence="11" type="ORF">A8950_3064</name>
</gene>